<organism evidence="1 2">
    <name type="scientific">Eumeta variegata</name>
    <name type="common">Bagworm moth</name>
    <name type="synonym">Eumeta japonica</name>
    <dbReference type="NCBI Taxonomy" id="151549"/>
    <lineage>
        <taxon>Eukaryota</taxon>
        <taxon>Metazoa</taxon>
        <taxon>Ecdysozoa</taxon>
        <taxon>Arthropoda</taxon>
        <taxon>Hexapoda</taxon>
        <taxon>Insecta</taxon>
        <taxon>Pterygota</taxon>
        <taxon>Neoptera</taxon>
        <taxon>Endopterygota</taxon>
        <taxon>Lepidoptera</taxon>
        <taxon>Glossata</taxon>
        <taxon>Ditrysia</taxon>
        <taxon>Tineoidea</taxon>
        <taxon>Psychidae</taxon>
        <taxon>Oiketicinae</taxon>
        <taxon>Eumeta</taxon>
    </lineage>
</organism>
<feature type="non-terminal residue" evidence="1">
    <location>
        <position position="1"/>
    </location>
</feature>
<dbReference type="EMBL" id="BGZK01001646">
    <property type="protein sequence ID" value="GBP83876.1"/>
    <property type="molecule type" value="Genomic_DNA"/>
</dbReference>
<name>A0A4C1Z5K2_EUMVA</name>
<proteinExistence type="predicted"/>
<protein>
    <submittedName>
        <fullName evidence="1">Uncharacterized protein</fullName>
    </submittedName>
</protein>
<sequence>RIPTGAYASRSASPREVFSSLNYAEINSFPGRRPSPCRLINNTSVIVTGLRRRHCSGAARARAPTTRAIAE</sequence>
<dbReference type="AlphaFoldDB" id="A0A4C1Z5K2"/>
<accession>A0A4C1Z5K2</accession>
<evidence type="ECO:0000313" key="1">
    <source>
        <dbReference type="EMBL" id="GBP83876.1"/>
    </source>
</evidence>
<keyword evidence="2" id="KW-1185">Reference proteome</keyword>
<gene>
    <name evidence="1" type="ORF">EVAR_58497_1</name>
</gene>
<evidence type="ECO:0000313" key="2">
    <source>
        <dbReference type="Proteomes" id="UP000299102"/>
    </source>
</evidence>
<comment type="caution">
    <text evidence="1">The sequence shown here is derived from an EMBL/GenBank/DDBJ whole genome shotgun (WGS) entry which is preliminary data.</text>
</comment>
<reference evidence="1 2" key="1">
    <citation type="journal article" date="2019" name="Commun. Biol.">
        <title>The bagworm genome reveals a unique fibroin gene that provides high tensile strength.</title>
        <authorList>
            <person name="Kono N."/>
            <person name="Nakamura H."/>
            <person name="Ohtoshi R."/>
            <person name="Tomita M."/>
            <person name="Numata K."/>
            <person name="Arakawa K."/>
        </authorList>
    </citation>
    <scope>NUCLEOTIDE SEQUENCE [LARGE SCALE GENOMIC DNA]</scope>
</reference>
<dbReference type="Proteomes" id="UP000299102">
    <property type="component" value="Unassembled WGS sequence"/>
</dbReference>